<protein>
    <submittedName>
        <fullName evidence="2">Uncharacterized protein</fullName>
    </submittedName>
</protein>
<proteinExistence type="predicted"/>
<organism evidence="2 3">
    <name type="scientific">Coprococcus comes</name>
    <dbReference type="NCBI Taxonomy" id="410072"/>
    <lineage>
        <taxon>Bacteria</taxon>
        <taxon>Bacillati</taxon>
        <taxon>Bacillota</taxon>
        <taxon>Clostridia</taxon>
        <taxon>Lachnospirales</taxon>
        <taxon>Lachnospiraceae</taxon>
        <taxon>Coprococcus</taxon>
    </lineage>
</organism>
<comment type="caution">
    <text evidence="2">The sequence shown here is derived from an EMBL/GenBank/DDBJ whole genome shotgun (WGS) entry which is preliminary data.</text>
</comment>
<feature type="compositionally biased region" description="Basic residues" evidence="1">
    <location>
        <begin position="65"/>
        <end position="74"/>
    </location>
</feature>
<dbReference type="RefSeq" id="WP_117558855.1">
    <property type="nucleotide sequence ID" value="NZ_QSOV01000017.1"/>
</dbReference>
<evidence type="ECO:0000313" key="2">
    <source>
        <dbReference type="EMBL" id="RGJ21367.1"/>
    </source>
</evidence>
<evidence type="ECO:0000313" key="3">
    <source>
        <dbReference type="Proteomes" id="UP000260655"/>
    </source>
</evidence>
<dbReference type="Proteomes" id="UP000260655">
    <property type="component" value="Unassembled WGS sequence"/>
</dbReference>
<gene>
    <name evidence="2" type="ORF">DXD67_13185</name>
</gene>
<dbReference type="EMBL" id="QSOV01000017">
    <property type="protein sequence ID" value="RGJ21367.1"/>
    <property type="molecule type" value="Genomic_DNA"/>
</dbReference>
<accession>A0A3E4GMQ1</accession>
<name>A0A3E4GMQ1_9FIRM</name>
<reference evidence="2 3" key="1">
    <citation type="submission" date="2018-08" db="EMBL/GenBank/DDBJ databases">
        <title>A genome reference for cultivated species of the human gut microbiota.</title>
        <authorList>
            <person name="Zou Y."/>
            <person name="Xue W."/>
            <person name="Luo G."/>
        </authorList>
    </citation>
    <scope>NUCLEOTIDE SEQUENCE [LARGE SCALE GENOMIC DNA]</scope>
    <source>
        <strain evidence="2 3">TM07-19</strain>
    </source>
</reference>
<feature type="region of interest" description="Disordered" evidence="1">
    <location>
        <begin position="55"/>
        <end position="74"/>
    </location>
</feature>
<sequence>MAKTKVELNRSGVRELMKSAEMQAILLEQANQISSDAEKESYVAQTRAVVKINGDDGNNSLLKAMGRKNDRRKG</sequence>
<dbReference type="AlphaFoldDB" id="A0A3E4GMQ1"/>
<evidence type="ECO:0000256" key="1">
    <source>
        <dbReference type="SAM" id="MobiDB-lite"/>
    </source>
</evidence>